<reference evidence="1" key="1">
    <citation type="journal article" date="2023" name="Plant J.">
        <title>The genome of the king protea, Protea cynaroides.</title>
        <authorList>
            <person name="Chang J."/>
            <person name="Duong T.A."/>
            <person name="Schoeman C."/>
            <person name="Ma X."/>
            <person name="Roodt D."/>
            <person name="Barker N."/>
            <person name="Li Z."/>
            <person name="Van de Peer Y."/>
            <person name="Mizrachi E."/>
        </authorList>
    </citation>
    <scope>NUCLEOTIDE SEQUENCE</scope>
    <source>
        <tissue evidence="1">Young leaves</tissue>
    </source>
</reference>
<proteinExistence type="predicted"/>
<evidence type="ECO:0000313" key="2">
    <source>
        <dbReference type="Proteomes" id="UP001141806"/>
    </source>
</evidence>
<evidence type="ECO:0000313" key="1">
    <source>
        <dbReference type="EMBL" id="KAJ4963160.1"/>
    </source>
</evidence>
<organism evidence="1 2">
    <name type="scientific">Protea cynaroides</name>
    <dbReference type="NCBI Taxonomy" id="273540"/>
    <lineage>
        <taxon>Eukaryota</taxon>
        <taxon>Viridiplantae</taxon>
        <taxon>Streptophyta</taxon>
        <taxon>Embryophyta</taxon>
        <taxon>Tracheophyta</taxon>
        <taxon>Spermatophyta</taxon>
        <taxon>Magnoliopsida</taxon>
        <taxon>Proteales</taxon>
        <taxon>Proteaceae</taxon>
        <taxon>Protea</taxon>
    </lineage>
</organism>
<dbReference type="EMBL" id="JAMYWD010000008">
    <property type="protein sequence ID" value="KAJ4963160.1"/>
    <property type="molecule type" value="Genomic_DNA"/>
</dbReference>
<dbReference type="AlphaFoldDB" id="A0A9Q0HEG0"/>
<dbReference type="OrthoDB" id="10253151at2759"/>
<protein>
    <submittedName>
        <fullName evidence="1">Uncharacterized protein</fullName>
    </submittedName>
</protein>
<name>A0A9Q0HEG0_9MAGN</name>
<dbReference type="Proteomes" id="UP001141806">
    <property type="component" value="Unassembled WGS sequence"/>
</dbReference>
<gene>
    <name evidence="1" type="ORF">NE237_023099</name>
</gene>
<comment type="caution">
    <text evidence="1">The sequence shown here is derived from an EMBL/GenBank/DDBJ whole genome shotgun (WGS) entry which is preliminary data.</text>
</comment>
<keyword evidence="2" id="KW-1185">Reference proteome</keyword>
<accession>A0A9Q0HEG0</accession>
<sequence>MPAWPPPVVTRHHRSSGFHLMSAWPPSLIDSVKSYVKEKMGKAVQKHNHLVREVDIRLSVGGSFGSTRNFDKISSSGNHLPIAAPSSFSARFTEAAPVGMNLQIQAGSNGVAVDSSHQNAEGMRKDELVKIVQTNEPLCIAILKVGRRH</sequence>